<dbReference type="Ensembl" id="ENSLLET00000005074.1">
    <property type="protein sequence ID" value="ENSLLEP00000004858.1"/>
    <property type="gene ID" value="ENSLLEG00000003108.1"/>
</dbReference>
<dbReference type="Pfam" id="PF22833">
    <property type="entry name" value="C5orf34_2nd"/>
    <property type="match status" value="1"/>
</dbReference>
<reference evidence="5" key="1">
    <citation type="submission" date="2025-08" db="UniProtKB">
        <authorList>
            <consortium name="Ensembl"/>
        </authorList>
    </citation>
    <scope>IDENTIFICATION</scope>
</reference>
<name>A0A8C5M0E8_9ANUR</name>
<evidence type="ECO:0000259" key="4">
    <source>
        <dbReference type="Pfam" id="PF22834"/>
    </source>
</evidence>
<dbReference type="InterPro" id="IPR053900">
    <property type="entry name" value="C5orf34-like_dom"/>
</dbReference>
<feature type="domain" description="C5orf34-like N-terminal" evidence="2">
    <location>
        <begin position="11"/>
        <end position="75"/>
    </location>
</feature>
<feature type="domain" description="C5orf34-like" evidence="4">
    <location>
        <begin position="312"/>
        <end position="397"/>
    </location>
</feature>
<accession>A0A8C5M0E8</accession>
<dbReference type="PANTHER" id="PTHR34531:SF1">
    <property type="entry name" value="CHROMOSOME 5 OPEN READING FRAME 34"/>
    <property type="match status" value="1"/>
</dbReference>
<sequence>MAALSWALQFGDDSVAAEYEDGSRLWFSPCAAEFVYELPEAGVHTLRAPARRKQRSEFATSCCRDKVLQILDFRNTFSSRPFLPASIIPPERTLDLLSEVTEVEWPRIDDADRYNACVTRLEDGSVEVLSLDRNARLCLSAMQRELTVEYLCQLSCRIPNSAHDSEIHECGKYPKEHRGSSITRDLERADDKATAQKHYNKSKYSSALIEEKDGSLSYSTKHAFRYTWLSQRFSVAACPEVFLYPVSLALQAQNASFSDGERLDSCKELDKNLINGTFSTLPKALPLRCRGTHLHRWDFSVFGKPPSNTLPLKAALCGPVLYRFFYNSSDVIEVYPGDGSVFVSSGHCLGRYFQYNFINGKTKQKEQRMYVSSNLPPDNPRALYSVRSLITQAVRFLETCHVTAMLSQTPLLQSCCWISESDAIVQPVFPALLEKAFLPGEGVFSVFSDNSVLAHFMDGVYLRMTWNFSHFNKQAQTRRANNGGCLLHFPNGESILVQMDVPGDYSSYIKAAVSWCRQLDGRAQRETLPLAEDQIWSAGAEIQKIQRFQFLLEHSALTARKGSPPLPREQILAEPRSQGAYAEINIQSVLERTSKAIQDIDLFLSSRKKLLQHVNKPARVPAAAQEETAALLPEDGGLFL</sequence>
<reference evidence="5" key="2">
    <citation type="submission" date="2025-09" db="UniProtKB">
        <authorList>
            <consortium name="Ensembl"/>
        </authorList>
    </citation>
    <scope>IDENTIFICATION</scope>
</reference>
<dbReference type="AlphaFoldDB" id="A0A8C5M0E8"/>
<evidence type="ECO:0000313" key="6">
    <source>
        <dbReference type="Proteomes" id="UP000694569"/>
    </source>
</evidence>
<dbReference type="Pfam" id="PF22834">
    <property type="entry name" value="Polo_box_4"/>
    <property type="match status" value="1"/>
</dbReference>
<dbReference type="OrthoDB" id="75908at2759"/>
<dbReference type="GeneTree" id="ENSGT00500000044987"/>
<dbReference type="Pfam" id="PF15016">
    <property type="entry name" value="C5orf34_C"/>
    <property type="match status" value="1"/>
</dbReference>
<dbReference type="Proteomes" id="UP000694569">
    <property type="component" value="Unplaced"/>
</dbReference>
<organism evidence="5 6">
    <name type="scientific">Leptobrachium leishanense</name>
    <name type="common">Leishan spiny toad</name>
    <dbReference type="NCBI Taxonomy" id="445787"/>
    <lineage>
        <taxon>Eukaryota</taxon>
        <taxon>Metazoa</taxon>
        <taxon>Chordata</taxon>
        <taxon>Craniata</taxon>
        <taxon>Vertebrata</taxon>
        <taxon>Euteleostomi</taxon>
        <taxon>Amphibia</taxon>
        <taxon>Batrachia</taxon>
        <taxon>Anura</taxon>
        <taxon>Pelobatoidea</taxon>
        <taxon>Megophryidae</taxon>
        <taxon>Leptobrachium</taxon>
    </lineage>
</organism>
<dbReference type="InterPro" id="IPR027865">
    <property type="entry name" value="C5orf34-like_C"/>
</dbReference>
<dbReference type="InterPro" id="IPR053901">
    <property type="entry name" value="C5orf34-like"/>
</dbReference>
<proteinExistence type="predicted"/>
<evidence type="ECO:0000313" key="5">
    <source>
        <dbReference type="Ensembl" id="ENSLLEP00000004858.1"/>
    </source>
</evidence>
<dbReference type="InterPro" id="IPR027830">
    <property type="entry name" value="C5orf34-like_N"/>
</dbReference>
<evidence type="ECO:0000259" key="2">
    <source>
        <dbReference type="Pfam" id="PF15025"/>
    </source>
</evidence>
<evidence type="ECO:0000259" key="1">
    <source>
        <dbReference type="Pfam" id="PF15016"/>
    </source>
</evidence>
<evidence type="ECO:0000259" key="3">
    <source>
        <dbReference type="Pfam" id="PF22833"/>
    </source>
</evidence>
<feature type="domain" description="C5orf34-like second" evidence="3">
    <location>
        <begin position="123"/>
        <end position="249"/>
    </location>
</feature>
<keyword evidence="6" id="KW-1185">Reference proteome</keyword>
<dbReference type="PANTHER" id="PTHR34531">
    <property type="entry name" value="ZGC:153352"/>
    <property type="match status" value="1"/>
</dbReference>
<protein>
    <submittedName>
        <fullName evidence="5">Chromosome 5 open reading frame 34</fullName>
    </submittedName>
</protein>
<dbReference type="InterPro" id="IPR053899">
    <property type="entry name" value="C5orf34-like_2nd"/>
</dbReference>
<dbReference type="Pfam" id="PF15025">
    <property type="entry name" value="C5orf34-like_N"/>
    <property type="match status" value="1"/>
</dbReference>
<gene>
    <name evidence="5" type="primary">C5orf34</name>
</gene>
<feature type="domain" description="C5orf34-like C-terminal" evidence="1">
    <location>
        <begin position="430"/>
        <end position="517"/>
    </location>
</feature>